<dbReference type="SUPFAM" id="SSF53383">
    <property type="entry name" value="PLP-dependent transferases"/>
    <property type="match status" value="1"/>
</dbReference>
<keyword evidence="3" id="KW-1185">Reference proteome</keyword>
<name>A0ABR9PJD0_9BACT</name>
<dbReference type="GO" id="GO:0008483">
    <property type="term" value="F:transaminase activity"/>
    <property type="evidence" value="ECO:0007669"/>
    <property type="project" value="UniProtKB-KW"/>
</dbReference>
<dbReference type="Proteomes" id="UP001516472">
    <property type="component" value="Unassembled WGS sequence"/>
</dbReference>
<keyword evidence="2" id="KW-0032">Aminotransferase</keyword>
<accession>A0ABR9PJD0</accession>
<dbReference type="RefSeq" id="WP_193347459.1">
    <property type="nucleotide sequence ID" value="NZ_CBCSIP010000200.1"/>
</dbReference>
<evidence type="ECO:0000259" key="1">
    <source>
        <dbReference type="Pfam" id="PF00155"/>
    </source>
</evidence>
<gene>
    <name evidence="2" type="ORF">G4177_07440</name>
</gene>
<dbReference type="InterPro" id="IPR015424">
    <property type="entry name" value="PyrdxlP-dep_Trfase"/>
</dbReference>
<dbReference type="PANTHER" id="PTHR46577:SF1">
    <property type="entry name" value="HTH-TYPE TRANSCRIPTIONAL REGULATORY PROTEIN GABR"/>
    <property type="match status" value="1"/>
</dbReference>
<comment type="caution">
    <text evidence="2">The sequence shown here is derived from an EMBL/GenBank/DDBJ whole genome shotgun (WGS) entry which is preliminary data.</text>
</comment>
<dbReference type="InterPro" id="IPR051446">
    <property type="entry name" value="HTH_trans_reg/aminotransferase"/>
</dbReference>
<dbReference type="Gene3D" id="3.40.640.10">
    <property type="entry name" value="Type I PLP-dependent aspartate aminotransferase-like (Major domain)"/>
    <property type="match status" value="1"/>
</dbReference>
<reference evidence="2 3" key="1">
    <citation type="submission" date="2020-02" db="EMBL/GenBank/DDBJ databases">
        <authorList>
            <person name="Babadi Z.K."/>
            <person name="Risdian C."/>
            <person name="Ebrahimipour G.H."/>
            <person name="Wink J."/>
        </authorList>
    </citation>
    <scope>NUCLEOTIDE SEQUENCE [LARGE SCALE GENOMIC DNA]</scope>
    <source>
        <strain evidence="2 3">ZKHCc1 1396</strain>
    </source>
</reference>
<organism evidence="2 3">
    <name type="scientific">Corallococcus soli</name>
    <dbReference type="NCBI Taxonomy" id="2710757"/>
    <lineage>
        <taxon>Bacteria</taxon>
        <taxon>Pseudomonadati</taxon>
        <taxon>Myxococcota</taxon>
        <taxon>Myxococcia</taxon>
        <taxon>Myxococcales</taxon>
        <taxon>Cystobacterineae</taxon>
        <taxon>Myxococcaceae</taxon>
        <taxon>Corallococcus</taxon>
    </lineage>
</organism>
<keyword evidence="2" id="KW-0808">Transferase</keyword>
<dbReference type="PANTHER" id="PTHR46577">
    <property type="entry name" value="HTH-TYPE TRANSCRIPTIONAL REGULATORY PROTEIN GABR"/>
    <property type="match status" value="1"/>
</dbReference>
<evidence type="ECO:0000313" key="2">
    <source>
        <dbReference type="EMBL" id="MBE4748011.1"/>
    </source>
</evidence>
<dbReference type="InterPro" id="IPR004839">
    <property type="entry name" value="Aminotransferase_I/II_large"/>
</dbReference>
<feature type="domain" description="Aminotransferase class I/classII large" evidence="1">
    <location>
        <begin position="31"/>
        <end position="192"/>
    </location>
</feature>
<proteinExistence type="predicted"/>
<sequence>MSWYEVCREHDVTIIENGALAPLVAKAPPPLAALEPARTYHIGSLSKATLPALRIGYIRAPAEARRALEEAAAATVWSGSPLMQELASQWMADGTAVALRDARRAEASARQALATKVLKGHPYLAHATAYFLWMPIPEHRRATELVEQAAARDVLLGPAHLFAALPGHAPNALRVSLGAASSRAELERGLKTLAELLDVTAPAPRRMS</sequence>
<evidence type="ECO:0000313" key="3">
    <source>
        <dbReference type="Proteomes" id="UP001516472"/>
    </source>
</evidence>
<dbReference type="EMBL" id="JAAIYO010000002">
    <property type="protein sequence ID" value="MBE4748011.1"/>
    <property type="molecule type" value="Genomic_DNA"/>
</dbReference>
<dbReference type="Pfam" id="PF00155">
    <property type="entry name" value="Aminotran_1_2"/>
    <property type="match status" value="1"/>
</dbReference>
<dbReference type="InterPro" id="IPR015421">
    <property type="entry name" value="PyrdxlP-dep_Trfase_major"/>
</dbReference>
<protein>
    <submittedName>
        <fullName evidence="2">Aminotransferase class I/II-fold pyridoxal phosphate-dependent enzyme</fullName>
    </submittedName>
</protein>